<dbReference type="PANTHER" id="PTHR43037:SF1">
    <property type="entry name" value="BLL1128 PROTEIN"/>
    <property type="match status" value="1"/>
</dbReference>
<dbReference type="AlphaFoldDB" id="A0AA42CHP4"/>
<dbReference type="SUPFAM" id="SSF53474">
    <property type="entry name" value="alpha/beta-Hydrolases"/>
    <property type="match status" value="1"/>
</dbReference>
<reference evidence="3" key="2">
    <citation type="submission" date="2022-10" db="EMBL/GenBank/DDBJ databases">
        <authorList>
            <person name="Trinh H.N."/>
        </authorList>
    </citation>
    <scope>NUCLEOTIDE SEQUENCE</scope>
    <source>
        <strain evidence="3">RN2-1</strain>
    </source>
</reference>
<dbReference type="PANTHER" id="PTHR43037">
    <property type="entry name" value="UNNAMED PRODUCT-RELATED"/>
    <property type="match status" value="1"/>
</dbReference>
<name>A0AA42CHP4_9PROT</name>
<dbReference type="InterPro" id="IPR010126">
    <property type="entry name" value="Esterase_phb"/>
</dbReference>
<evidence type="ECO:0000256" key="2">
    <source>
        <dbReference type="ARBA" id="ARBA00022801"/>
    </source>
</evidence>
<dbReference type="GO" id="GO:0016787">
    <property type="term" value="F:hydrolase activity"/>
    <property type="evidence" value="ECO:0007669"/>
    <property type="project" value="UniProtKB-KW"/>
</dbReference>
<evidence type="ECO:0000256" key="1">
    <source>
        <dbReference type="ARBA" id="ARBA00022729"/>
    </source>
</evidence>
<keyword evidence="2" id="KW-0378">Hydrolase</keyword>
<proteinExistence type="predicted"/>
<reference evidence="3" key="1">
    <citation type="submission" date="2022-09" db="EMBL/GenBank/DDBJ databases">
        <title>Rhodovastum sp. nov. RN2-1 isolated from soil in Seongnam, South Korea.</title>
        <authorList>
            <person name="Le N.T."/>
        </authorList>
    </citation>
    <scope>NUCLEOTIDE SEQUENCE</scope>
    <source>
        <strain evidence="3">RN2-1</strain>
    </source>
</reference>
<evidence type="ECO:0000313" key="4">
    <source>
        <dbReference type="Proteomes" id="UP001165679"/>
    </source>
</evidence>
<dbReference type="InterPro" id="IPR029058">
    <property type="entry name" value="AB_hydrolase_fold"/>
</dbReference>
<protein>
    <submittedName>
        <fullName evidence="3">PHB depolymerase family esterase</fullName>
    </submittedName>
</protein>
<dbReference type="Proteomes" id="UP001165679">
    <property type="component" value="Unassembled WGS sequence"/>
</dbReference>
<evidence type="ECO:0000313" key="3">
    <source>
        <dbReference type="EMBL" id="MCW3477466.1"/>
    </source>
</evidence>
<dbReference type="Pfam" id="PF10503">
    <property type="entry name" value="Esterase_PHB"/>
    <property type="match status" value="1"/>
</dbReference>
<keyword evidence="4" id="KW-1185">Reference proteome</keyword>
<dbReference type="RefSeq" id="WP_264716416.1">
    <property type="nucleotide sequence ID" value="NZ_JAPDNT010000038.1"/>
</dbReference>
<comment type="caution">
    <text evidence="3">The sequence shown here is derived from an EMBL/GenBank/DDBJ whole genome shotgun (WGS) entry which is preliminary data.</text>
</comment>
<accession>A0AA42CHP4</accession>
<dbReference type="InterPro" id="IPR050955">
    <property type="entry name" value="Plant_Biomass_Hydrol_Est"/>
</dbReference>
<dbReference type="EMBL" id="JAPDNT010000038">
    <property type="protein sequence ID" value="MCW3477466.1"/>
    <property type="molecule type" value="Genomic_DNA"/>
</dbReference>
<dbReference type="GO" id="GO:0005576">
    <property type="term" value="C:extracellular region"/>
    <property type="evidence" value="ECO:0007669"/>
    <property type="project" value="InterPro"/>
</dbReference>
<dbReference type="NCBIfam" id="TIGR01840">
    <property type="entry name" value="esterase_phb"/>
    <property type="match status" value="1"/>
</dbReference>
<gene>
    <name evidence="3" type="ORF">OL599_23130</name>
</gene>
<organism evidence="3 4">
    <name type="scientific">Limobrevibacterium gyesilva</name>
    <dbReference type="NCBI Taxonomy" id="2991712"/>
    <lineage>
        <taxon>Bacteria</taxon>
        <taxon>Pseudomonadati</taxon>
        <taxon>Pseudomonadota</taxon>
        <taxon>Alphaproteobacteria</taxon>
        <taxon>Acetobacterales</taxon>
        <taxon>Acetobacteraceae</taxon>
        <taxon>Limobrevibacterium</taxon>
    </lineage>
</organism>
<dbReference type="Gene3D" id="3.40.50.1820">
    <property type="entry name" value="alpha/beta hydrolase"/>
    <property type="match status" value="1"/>
</dbReference>
<keyword evidence="1" id="KW-0732">Signal</keyword>
<sequence length="424" mass="44670">MNAASLRDVLEATRLTRSGRLTEATALLQRVLQGHMAPPGEHPSGKREPPTIDGVVVEPAETVEVRRHARLASGSGAAQQSASRAAGGRTHAAMPEALRSFIDQATSGTFQPLSGGMVRPLPAETPVAVADGALFLSATFMNQTGSRPYKLYIPSSYCGEPVPLIVMLHGCTQSPDDFAAGTRMNAAAEEHACLVVYPGQTVAANSSKCWNWFSAGDQGRDRGEPSLLAGITREVMRQYAVDPRRIYVAGLSAGGAAAAIMGSTYPDLFAAVGVHSGLACGAAQDLPSAFAAMRQGGGGPTYRPGTASREVRCRPVPTIVFHGDRDTTVHPLNGDSVIAHSMPETPLDRRVTEGRVSGGHAYSVTTHADANGKVVLEQWVVHGAGHKWFGGSPAGSYTDPRGPDATREMLRFFLQHENDCGQGP</sequence>